<gene>
    <name evidence="1" type="ORF">HPB50_019842</name>
</gene>
<name>A0ACB7RK60_HYAAI</name>
<dbReference type="Proteomes" id="UP000821845">
    <property type="component" value="Chromosome 9"/>
</dbReference>
<sequence length="1029" mass="113556">MVPFAGRRVLHDGRSRILCSDQYVMPDLKSCRDTHLAALLFLSRAAKPYDATAVLAGIQQHLDDTAHLSMLGPYDCDHIWLLRFADAEARDKIVSAPDLECGGHPAFCIEPQPEHSLHRGRCVAGALGWLCGASHPDYWLRILDVWFPPEDTKCLLSRSYSWECDVVGPRYEESDLGTEGGNVEDEEECEKRQILEQEAALMAEMGLPASFTSARRDGCNSRGDACEENEEQLLFRDVYDGQSTAEATDDWQNFWEKNGENLVWQSWVQRYGEYISPEYLENRSSSRSREEQPKLKFLLQRTLHDRPLGGDAQLENEKLVEDPVASMPPSSRNVQSCNSGGCSTIIEDAKDNCGQPLVCDQVDSKLQGGHRENDNTGAATATQKSDDELWNEVWQEHYLEVYNHYYRMFGHNDEAVGSVQHSEPVDADCMSVHAEKANSAPLEQADVTVHHSEARNDAPASASCVNSESGAVDACEEAELEAVNCQKAEHGSDCSVIEQVCAADSAEKADGGVNGEDVALFEDECDVTLMKQMGLPVQFASAGKQKRPKKGKKCTKRSSNVNSKELPSWDEYWLRNGSRLLWDSWTETYPEFLEPLFLASVKLDRTLPNADECLRRCPASENDLPASTHRATSKPPKDASLWQELWDAHCDRVCGLEFEKYQQVVCEEPSKTKVEHERHNEGDMVMEGAQIKVENNRQIDEVLKMAATGSSSSTPSKKGSSGGAAPSSPGGSCSAGSGSGSQNIHNGSGDGDGDDPPDERHVKIKRSHEEDTNSDEDDAFRALISYGLSLKESLKEIKLGPGKAKSHVANKKKRKKLRKQARTAPQQPQEGSLTVSPSDASTMPSYIKDNPGLIKYWKQRYRLFSRYDEGIQMDEESWFSVTPENIAKHIAKRCKADVVIDGFCGAGGNSIQFALEGCHVIAVDIDPAKVELARNNAGVYGVANKIEFIVGDFLEVASRLQGDVVFLSPPWGGPSYQWKQTFELQDIAQLAGPGGEVEVEQNLLNNQIKTITAYFGGLVSALAQSPSSS</sequence>
<protein>
    <submittedName>
        <fullName evidence="1">Uncharacterized protein</fullName>
    </submittedName>
</protein>
<organism evidence="1 2">
    <name type="scientific">Hyalomma asiaticum</name>
    <name type="common">Tick</name>
    <dbReference type="NCBI Taxonomy" id="266040"/>
    <lineage>
        <taxon>Eukaryota</taxon>
        <taxon>Metazoa</taxon>
        <taxon>Ecdysozoa</taxon>
        <taxon>Arthropoda</taxon>
        <taxon>Chelicerata</taxon>
        <taxon>Arachnida</taxon>
        <taxon>Acari</taxon>
        <taxon>Parasitiformes</taxon>
        <taxon>Ixodida</taxon>
        <taxon>Ixodoidea</taxon>
        <taxon>Ixodidae</taxon>
        <taxon>Hyalomminae</taxon>
        <taxon>Hyalomma</taxon>
    </lineage>
</organism>
<accession>A0ACB7RK60</accession>
<evidence type="ECO:0000313" key="1">
    <source>
        <dbReference type="EMBL" id="KAH6922840.1"/>
    </source>
</evidence>
<proteinExistence type="predicted"/>
<reference evidence="1" key="1">
    <citation type="submission" date="2020-05" db="EMBL/GenBank/DDBJ databases">
        <title>Large-scale comparative analyses of tick genomes elucidate their genetic diversity and vector capacities.</title>
        <authorList>
            <person name="Jia N."/>
            <person name="Wang J."/>
            <person name="Shi W."/>
            <person name="Du L."/>
            <person name="Sun Y."/>
            <person name="Zhan W."/>
            <person name="Jiang J."/>
            <person name="Wang Q."/>
            <person name="Zhang B."/>
            <person name="Ji P."/>
            <person name="Sakyi L.B."/>
            <person name="Cui X."/>
            <person name="Yuan T."/>
            <person name="Jiang B."/>
            <person name="Yang W."/>
            <person name="Lam T.T.-Y."/>
            <person name="Chang Q."/>
            <person name="Ding S."/>
            <person name="Wang X."/>
            <person name="Zhu J."/>
            <person name="Ruan X."/>
            <person name="Zhao L."/>
            <person name="Wei J."/>
            <person name="Que T."/>
            <person name="Du C."/>
            <person name="Cheng J."/>
            <person name="Dai P."/>
            <person name="Han X."/>
            <person name="Huang E."/>
            <person name="Gao Y."/>
            <person name="Liu J."/>
            <person name="Shao H."/>
            <person name="Ye R."/>
            <person name="Li L."/>
            <person name="Wei W."/>
            <person name="Wang X."/>
            <person name="Wang C."/>
            <person name="Yang T."/>
            <person name="Huo Q."/>
            <person name="Li W."/>
            <person name="Guo W."/>
            <person name="Chen H."/>
            <person name="Zhou L."/>
            <person name="Ni X."/>
            <person name="Tian J."/>
            <person name="Zhou Y."/>
            <person name="Sheng Y."/>
            <person name="Liu T."/>
            <person name="Pan Y."/>
            <person name="Xia L."/>
            <person name="Li J."/>
            <person name="Zhao F."/>
            <person name="Cao W."/>
        </authorList>
    </citation>
    <scope>NUCLEOTIDE SEQUENCE</scope>
    <source>
        <strain evidence="1">Hyas-2018</strain>
    </source>
</reference>
<dbReference type="EMBL" id="CM023489">
    <property type="protein sequence ID" value="KAH6922840.1"/>
    <property type="molecule type" value="Genomic_DNA"/>
</dbReference>
<keyword evidence="2" id="KW-1185">Reference proteome</keyword>
<evidence type="ECO:0000313" key="2">
    <source>
        <dbReference type="Proteomes" id="UP000821845"/>
    </source>
</evidence>
<comment type="caution">
    <text evidence="1">The sequence shown here is derived from an EMBL/GenBank/DDBJ whole genome shotgun (WGS) entry which is preliminary data.</text>
</comment>